<accession>A0A5N5UN39</accession>
<dbReference type="Proteomes" id="UP000326865">
    <property type="component" value="Unassembled WGS sequence"/>
</dbReference>
<gene>
    <name evidence="2" type="ORF">DM867_07810</name>
    <name evidence="3" type="ORF">DMP03_02805</name>
    <name evidence="4" type="ORF">DP108_03105</name>
</gene>
<comment type="caution">
    <text evidence="3">The sequence shown here is derived from an EMBL/GenBank/DDBJ whole genome shotgun (WGS) entry which is preliminary data.</text>
</comment>
<sequence length="79" mass="8417">MNPDFVPESADEEEAAAIVAAVSAHLAAEESEEEESVETWDGKRWAFAARTEAVTGRAVRPSDGTPTDAWTAAGRGDRL</sequence>
<evidence type="ECO:0000313" key="2">
    <source>
        <dbReference type="EMBL" id="KAB7514995.1"/>
    </source>
</evidence>
<dbReference type="RefSeq" id="WP_152119197.1">
    <property type="nucleotide sequence ID" value="NZ_QJOW01000001.1"/>
</dbReference>
<dbReference type="Proteomes" id="UP000326302">
    <property type="component" value="Unassembled WGS sequence"/>
</dbReference>
<dbReference type="OrthoDB" id="214756at2157"/>
<evidence type="ECO:0000313" key="6">
    <source>
        <dbReference type="Proteomes" id="UP000326302"/>
    </source>
</evidence>
<evidence type="ECO:0000313" key="7">
    <source>
        <dbReference type="Proteomes" id="UP000326865"/>
    </source>
</evidence>
<keyword evidence="7" id="KW-1185">Reference proteome</keyword>
<dbReference type="Pfam" id="PF26062">
    <property type="entry name" value="DUF8022"/>
    <property type="match status" value="1"/>
</dbReference>
<dbReference type="EMBL" id="QJOW01000001">
    <property type="protein sequence ID" value="KAB7518305.1"/>
    <property type="molecule type" value="Genomic_DNA"/>
</dbReference>
<proteinExistence type="predicted"/>
<dbReference type="InterPro" id="IPR058335">
    <property type="entry name" value="PccX"/>
</dbReference>
<evidence type="ECO:0000313" key="4">
    <source>
        <dbReference type="EMBL" id="KAB7519116.1"/>
    </source>
</evidence>
<name>A0A5N5UHY2_9EURY</name>
<dbReference type="AlphaFoldDB" id="A0A5N5UHY2"/>
<accession>A0A5N5U8P5</accession>
<reference evidence="5 6" key="1">
    <citation type="submission" date="2019-10" db="EMBL/GenBank/DDBJ databases">
        <title>Unraveling microbial dark matter from salterns through culturing: the case of the genus Halosegnis.</title>
        <authorList>
            <person name="Duran-Viseras A."/>
            <person name="Andrei A.-S."/>
            <person name="Vera-Gargallo B."/>
            <person name="Ghai R."/>
            <person name="Sanchez-Porro C."/>
            <person name="Ventosa A."/>
        </authorList>
    </citation>
    <scope>NUCLEOTIDE SEQUENCE [LARGE SCALE GENOMIC DNA]</scope>
    <source>
        <strain evidence="3 6">F17-44</strain>
        <strain evidence="2 7">F18-79</strain>
        <strain evidence="4 5">F19-13</strain>
    </source>
</reference>
<dbReference type="Proteomes" id="UP000326207">
    <property type="component" value="Unassembled WGS sequence"/>
</dbReference>
<evidence type="ECO:0000256" key="1">
    <source>
        <dbReference type="SAM" id="MobiDB-lite"/>
    </source>
</evidence>
<accession>A0A5N5UHY2</accession>
<evidence type="ECO:0000313" key="3">
    <source>
        <dbReference type="EMBL" id="KAB7518305.1"/>
    </source>
</evidence>
<organism evidence="3 6">
    <name type="scientific">Halosegnis rubeus</name>
    <dbReference type="NCBI Taxonomy" id="2212850"/>
    <lineage>
        <taxon>Archaea</taxon>
        <taxon>Methanobacteriati</taxon>
        <taxon>Methanobacteriota</taxon>
        <taxon>Stenosarchaea group</taxon>
        <taxon>Halobacteria</taxon>
        <taxon>Halobacteriales</taxon>
        <taxon>Natronomonadaceae</taxon>
        <taxon>Halosegnis</taxon>
    </lineage>
</organism>
<protein>
    <submittedName>
        <fullName evidence="3">Acc operon protein</fullName>
    </submittedName>
</protein>
<dbReference type="EMBL" id="QKKZ01000002">
    <property type="protein sequence ID" value="KAB7514995.1"/>
    <property type="molecule type" value="Genomic_DNA"/>
</dbReference>
<feature type="region of interest" description="Disordered" evidence="1">
    <location>
        <begin position="56"/>
        <end position="79"/>
    </location>
</feature>
<evidence type="ECO:0000313" key="5">
    <source>
        <dbReference type="Proteomes" id="UP000326207"/>
    </source>
</evidence>
<dbReference type="EMBL" id="QMDY01000002">
    <property type="protein sequence ID" value="KAB7519116.1"/>
    <property type="molecule type" value="Genomic_DNA"/>
</dbReference>